<dbReference type="OrthoDB" id="5554229at2759"/>
<dbReference type="InterPro" id="IPR016197">
    <property type="entry name" value="Chromo-like_dom_sf"/>
</dbReference>
<feature type="compositionally biased region" description="Polar residues" evidence="1">
    <location>
        <begin position="121"/>
        <end position="130"/>
    </location>
</feature>
<evidence type="ECO:0000256" key="1">
    <source>
        <dbReference type="SAM" id="MobiDB-lite"/>
    </source>
</evidence>
<proteinExistence type="predicted"/>
<dbReference type="EMBL" id="SZYD01000011">
    <property type="protein sequence ID" value="KAD4888972.1"/>
    <property type="molecule type" value="Genomic_DNA"/>
</dbReference>
<organism evidence="2 3">
    <name type="scientific">Mikania micrantha</name>
    <name type="common">bitter vine</name>
    <dbReference type="NCBI Taxonomy" id="192012"/>
    <lineage>
        <taxon>Eukaryota</taxon>
        <taxon>Viridiplantae</taxon>
        <taxon>Streptophyta</taxon>
        <taxon>Embryophyta</taxon>
        <taxon>Tracheophyta</taxon>
        <taxon>Spermatophyta</taxon>
        <taxon>Magnoliopsida</taxon>
        <taxon>eudicotyledons</taxon>
        <taxon>Gunneridae</taxon>
        <taxon>Pentapetalae</taxon>
        <taxon>asterids</taxon>
        <taxon>campanulids</taxon>
        <taxon>Asterales</taxon>
        <taxon>Asteraceae</taxon>
        <taxon>Asteroideae</taxon>
        <taxon>Heliantheae alliance</taxon>
        <taxon>Eupatorieae</taxon>
        <taxon>Mikania</taxon>
    </lineage>
</organism>
<comment type="caution">
    <text evidence="2">The sequence shown here is derived from an EMBL/GenBank/DDBJ whole genome shotgun (WGS) entry which is preliminary data.</text>
</comment>
<evidence type="ECO:0000313" key="3">
    <source>
        <dbReference type="Proteomes" id="UP000326396"/>
    </source>
</evidence>
<dbReference type="AlphaFoldDB" id="A0A5N6NIU5"/>
<evidence type="ECO:0000313" key="2">
    <source>
        <dbReference type="EMBL" id="KAD4888972.1"/>
    </source>
</evidence>
<reference evidence="2 3" key="1">
    <citation type="submission" date="2019-05" db="EMBL/GenBank/DDBJ databases">
        <title>Mikania micrantha, genome provides insights into the molecular mechanism of rapid growth.</title>
        <authorList>
            <person name="Liu B."/>
        </authorList>
    </citation>
    <scope>NUCLEOTIDE SEQUENCE [LARGE SCALE GENOMIC DNA]</scope>
    <source>
        <strain evidence="2">NLD-2019</strain>
        <tissue evidence="2">Leaf</tissue>
    </source>
</reference>
<feature type="compositionally biased region" description="Basic residues" evidence="1">
    <location>
        <begin position="143"/>
        <end position="155"/>
    </location>
</feature>
<dbReference type="SUPFAM" id="SSF54160">
    <property type="entry name" value="Chromo domain-like"/>
    <property type="match status" value="1"/>
</dbReference>
<sequence length="163" mass="18335">MQAAQSAIRETQNNMSIAQEALISDVSTLAESLEDQKKTMNKVLVQLSLLTKQSKLKGVGGNEGETAAVTRADQLIAQVLVQWEGLPQEEATWEDQTQFYSSFPEMHLEDKVKLKGEGNVMSKSKQQPNNEESRSPDEEKNQPKLRRSNRARKTTKKWEDCVG</sequence>
<name>A0A5N6NIU5_9ASTR</name>
<evidence type="ECO:0008006" key="4">
    <source>
        <dbReference type="Google" id="ProtNLM"/>
    </source>
</evidence>
<protein>
    <recommendedName>
        <fullName evidence="4">Chromo domain-containing protein</fullName>
    </recommendedName>
</protein>
<accession>A0A5N6NIU5</accession>
<feature type="compositionally biased region" description="Basic and acidic residues" evidence="1">
    <location>
        <begin position="131"/>
        <end position="142"/>
    </location>
</feature>
<gene>
    <name evidence="2" type="ORF">E3N88_21045</name>
</gene>
<dbReference type="Proteomes" id="UP000326396">
    <property type="component" value="Linkage Group LG19"/>
</dbReference>
<feature type="region of interest" description="Disordered" evidence="1">
    <location>
        <begin position="113"/>
        <end position="163"/>
    </location>
</feature>
<keyword evidence="3" id="KW-1185">Reference proteome</keyword>